<evidence type="ECO:0000313" key="3">
    <source>
        <dbReference type="Proteomes" id="UP000184267"/>
    </source>
</evidence>
<evidence type="ECO:0000256" key="1">
    <source>
        <dbReference type="SAM" id="MobiDB-lite"/>
    </source>
</evidence>
<comment type="caution">
    <text evidence="2">The sequence shown here is derived from an EMBL/GenBank/DDBJ whole genome shotgun (WGS) entry which is preliminary data.</text>
</comment>
<protein>
    <submittedName>
        <fullName evidence="2">Uncharacterized protein</fullName>
    </submittedName>
</protein>
<keyword evidence="3" id="KW-1185">Reference proteome</keyword>
<dbReference type="Proteomes" id="UP000184267">
    <property type="component" value="Unassembled WGS sequence"/>
</dbReference>
<gene>
    <name evidence="2" type="ORF">TRAPUB_5046</name>
</gene>
<feature type="region of interest" description="Disordered" evidence="1">
    <location>
        <begin position="133"/>
        <end position="154"/>
    </location>
</feature>
<accession>A0A1M2V9M0</accession>
<dbReference type="AlphaFoldDB" id="A0A1M2V9M0"/>
<name>A0A1M2V9M0_TRAPU</name>
<evidence type="ECO:0000313" key="2">
    <source>
        <dbReference type="EMBL" id="OJT04256.1"/>
    </source>
</evidence>
<sequence>MSTTLLSRAMLKIRFELQASTELASRYVHDVAWANFLTNPYGKSPNVKADVEAQIKEACRTIRYVEHGNKTLDELGAATVIVRSTVHDGGSDPDAPSHICAHVLKGDGEHIKTKSPLTGVDGDTHHFPVTVETEKSLRRKASAELVSGGASAEE</sequence>
<proteinExistence type="predicted"/>
<dbReference type="EMBL" id="MNAD01001552">
    <property type="protein sequence ID" value="OJT04256.1"/>
    <property type="molecule type" value="Genomic_DNA"/>
</dbReference>
<dbReference type="OMA" id="SHICAHV"/>
<organism evidence="2 3">
    <name type="scientific">Trametes pubescens</name>
    <name type="common">White-rot fungus</name>
    <dbReference type="NCBI Taxonomy" id="154538"/>
    <lineage>
        <taxon>Eukaryota</taxon>
        <taxon>Fungi</taxon>
        <taxon>Dikarya</taxon>
        <taxon>Basidiomycota</taxon>
        <taxon>Agaricomycotina</taxon>
        <taxon>Agaricomycetes</taxon>
        <taxon>Polyporales</taxon>
        <taxon>Polyporaceae</taxon>
        <taxon>Trametes</taxon>
    </lineage>
</organism>
<reference evidence="2 3" key="1">
    <citation type="submission" date="2016-10" db="EMBL/GenBank/DDBJ databases">
        <title>Genome sequence of the basidiomycete white-rot fungus Trametes pubescens.</title>
        <authorList>
            <person name="Makela M.R."/>
            <person name="Granchi Z."/>
            <person name="Peng M."/>
            <person name="De Vries R.P."/>
            <person name="Grigoriev I."/>
            <person name="Riley R."/>
            <person name="Hilden K."/>
        </authorList>
    </citation>
    <scope>NUCLEOTIDE SEQUENCE [LARGE SCALE GENOMIC DNA]</scope>
    <source>
        <strain evidence="2 3">FBCC735</strain>
    </source>
</reference>